<reference evidence="1 2" key="1">
    <citation type="journal article" date="2019" name="Sci. Rep.">
        <title>Orb-weaving spider Araneus ventricosus genome elucidates the spidroin gene catalogue.</title>
        <authorList>
            <person name="Kono N."/>
            <person name="Nakamura H."/>
            <person name="Ohtoshi R."/>
            <person name="Moran D.A.P."/>
            <person name="Shinohara A."/>
            <person name="Yoshida Y."/>
            <person name="Fujiwara M."/>
            <person name="Mori M."/>
            <person name="Tomita M."/>
            <person name="Arakawa K."/>
        </authorList>
    </citation>
    <scope>NUCLEOTIDE SEQUENCE [LARGE SCALE GENOMIC DNA]</scope>
</reference>
<organism evidence="1 2">
    <name type="scientific">Araneus ventricosus</name>
    <name type="common">Orbweaver spider</name>
    <name type="synonym">Epeira ventricosa</name>
    <dbReference type="NCBI Taxonomy" id="182803"/>
    <lineage>
        <taxon>Eukaryota</taxon>
        <taxon>Metazoa</taxon>
        <taxon>Ecdysozoa</taxon>
        <taxon>Arthropoda</taxon>
        <taxon>Chelicerata</taxon>
        <taxon>Arachnida</taxon>
        <taxon>Araneae</taxon>
        <taxon>Araneomorphae</taxon>
        <taxon>Entelegynae</taxon>
        <taxon>Araneoidea</taxon>
        <taxon>Araneidae</taxon>
        <taxon>Araneus</taxon>
    </lineage>
</organism>
<evidence type="ECO:0000313" key="2">
    <source>
        <dbReference type="Proteomes" id="UP000499080"/>
    </source>
</evidence>
<name>A0A4Y2Q274_ARAVE</name>
<dbReference type="EMBL" id="BGPR01012516">
    <property type="protein sequence ID" value="GBN56416.1"/>
    <property type="molecule type" value="Genomic_DNA"/>
</dbReference>
<comment type="caution">
    <text evidence="1">The sequence shown here is derived from an EMBL/GenBank/DDBJ whole genome shotgun (WGS) entry which is preliminary data.</text>
</comment>
<accession>A0A4Y2Q274</accession>
<gene>
    <name evidence="1" type="ORF">AVEN_166064_1</name>
</gene>
<evidence type="ECO:0000313" key="1">
    <source>
        <dbReference type="EMBL" id="GBN56416.1"/>
    </source>
</evidence>
<sequence length="107" mass="12149">MTYTGGNLFLKESLGDYPYLGNTNIEISTLSNLYIANEKALPLIQQCLQENEPIHPTQVYEGNRMISEELPETFSIQSCPLKTSQYRTFLIHSDVLEQTGISTIKDF</sequence>
<proteinExistence type="predicted"/>
<dbReference type="Proteomes" id="UP000499080">
    <property type="component" value="Unassembled WGS sequence"/>
</dbReference>
<dbReference type="AlphaFoldDB" id="A0A4Y2Q274"/>
<protein>
    <submittedName>
        <fullName evidence="1">Uncharacterized protein</fullName>
    </submittedName>
</protein>
<keyword evidence="2" id="KW-1185">Reference proteome</keyword>